<gene>
    <name evidence="1" type="ORF">OPT61_g9975</name>
</gene>
<organism evidence="1 2">
    <name type="scientific">Boeremia exigua</name>
    <dbReference type="NCBI Taxonomy" id="749465"/>
    <lineage>
        <taxon>Eukaryota</taxon>
        <taxon>Fungi</taxon>
        <taxon>Dikarya</taxon>
        <taxon>Ascomycota</taxon>
        <taxon>Pezizomycotina</taxon>
        <taxon>Dothideomycetes</taxon>
        <taxon>Pleosporomycetidae</taxon>
        <taxon>Pleosporales</taxon>
        <taxon>Pleosporineae</taxon>
        <taxon>Didymellaceae</taxon>
        <taxon>Boeremia</taxon>
    </lineage>
</organism>
<name>A0ACC2HSP9_9PLEO</name>
<reference evidence="1" key="1">
    <citation type="submission" date="2022-11" db="EMBL/GenBank/DDBJ databases">
        <title>Genome Sequence of Boeremia exigua.</title>
        <authorList>
            <person name="Buettner E."/>
        </authorList>
    </citation>
    <scope>NUCLEOTIDE SEQUENCE</scope>
    <source>
        <strain evidence="1">CU02</strain>
    </source>
</reference>
<evidence type="ECO:0000313" key="2">
    <source>
        <dbReference type="Proteomes" id="UP001153331"/>
    </source>
</evidence>
<proteinExistence type="predicted"/>
<dbReference type="EMBL" id="JAPHNI010001373">
    <property type="protein sequence ID" value="KAJ8105778.1"/>
    <property type="molecule type" value="Genomic_DNA"/>
</dbReference>
<comment type="caution">
    <text evidence="1">The sequence shown here is derived from an EMBL/GenBank/DDBJ whole genome shotgun (WGS) entry which is preliminary data.</text>
</comment>
<protein>
    <submittedName>
        <fullName evidence="1">Uncharacterized protein</fullName>
    </submittedName>
</protein>
<evidence type="ECO:0000313" key="1">
    <source>
        <dbReference type="EMBL" id="KAJ8105778.1"/>
    </source>
</evidence>
<dbReference type="Proteomes" id="UP001153331">
    <property type="component" value="Unassembled WGS sequence"/>
</dbReference>
<keyword evidence="2" id="KW-1185">Reference proteome</keyword>
<sequence length="116" mass="12797">MTTEADDSTPSVSFKRRKTTHTKRTRTDDAPATTNAALDATPDDAPEAAHEEESVPNLKEILRNRKRPRDRIKDAARKPETPHTELQQADAPRAGPYTSRFVGQTGQVVDSGDAQM</sequence>
<accession>A0ACC2HSP9</accession>